<gene>
    <name evidence="1" type="ORF">ACFQO8_04575</name>
</gene>
<organism evidence="1 2">
    <name type="scientific">Exiguobacterium aestuarii</name>
    <dbReference type="NCBI Taxonomy" id="273527"/>
    <lineage>
        <taxon>Bacteria</taxon>
        <taxon>Bacillati</taxon>
        <taxon>Bacillota</taxon>
        <taxon>Bacilli</taxon>
        <taxon>Bacillales</taxon>
        <taxon>Bacillales Family XII. Incertae Sedis</taxon>
        <taxon>Exiguobacterium</taxon>
    </lineage>
</organism>
<dbReference type="Pfam" id="PF15428">
    <property type="entry name" value="Imm26"/>
    <property type="match status" value="1"/>
</dbReference>
<name>A0ABW2PJ53_9BACL</name>
<proteinExistence type="predicted"/>
<dbReference type="InterPro" id="IPR029278">
    <property type="entry name" value="Imm26"/>
</dbReference>
<dbReference type="RefSeq" id="WP_214787319.1">
    <property type="nucleotide sequence ID" value="NZ_JANIEL010000100.1"/>
</dbReference>
<keyword evidence="2" id="KW-1185">Reference proteome</keyword>
<sequence length="157" mass="18058">MARKKKVKVKIGDIFSIKLNENLFSYGQVLSIGPICDFLIIFDLVSDEHPLVKGIPKEQIIFLVPTIISRIEDGLWEVLGNESIPEIHFPNYKEETQEGYQLIDYLGNVKSEGKKLIELDKLKELESWSPSSVENATRARFLGTEWNSYYDDLIYDS</sequence>
<protein>
    <submittedName>
        <fullName evidence="1">Imm26 family immunity protein</fullName>
    </submittedName>
</protein>
<accession>A0ABW2PJ53</accession>
<dbReference type="EMBL" id="JBHTCE010000001">
    <property type="protein sequence ID" value="MFC7389409.1"/>
    <property type="molecule type" value="Genomic_DNA"/>
</dbReference>
<evidence type="ECO:0000313" key="2">
    <source>
        <dbReference type="Proteomes" id="UP001596439"/>
    </source>
</evidence>
<evidence type="ECO:0000313" key="1">
    <source>
        <dbReference type="EMBL" id="MFC7389409.1"/>
    </source>
</evidence>
<dbReference type="Proteomes" id="UP001596439">
    <property type="component" value="Unassembled WGS sequence"/>
</dbReference>
<reference evidence="2" key="1">
    <citation type="journal article" date="2019" name="Int. J. Syst. Evol. Microbiol.">
        <title>The Global Catalogue of Microorganisms (GCM) 10K type strain sequencing project: providing services to taxonomists for standard genome sequencing and annotation.</title>
        <authorList>
            <consortium name="The Broad Institute Genomics Platform"/>
            <consortium name="The Broad Institute Genome Sequencing Center for Infectious Disease"/>
            <person name="Wu L."/>
            <person name="Ma J."/>
        </authorList>
    </citation>
    <scope>NUCLEOTIDE SEQUENCE [LARGE SCALE GENOMIC DNA]</scope>
    <source>
        <strain evidence="2">CCUG 55590</strain>
    </source>
</reference>
<comment type="caution">
    <text evidence="1">The sequence shown here is derived from an EMBL/GenBank/DDBJ whole genome shotgun (WGS) entry which is preliminary data.</text>
</comment>